<evidence type="ECO:0000256" key="1">
    <source>
        <dbReference type="ARBA" id="ARBA00006637"/>
    </source>
</evidence>
<evidence type="ECO:0000256" key="2">
    <source>
        <dbReference type="ARBA" id="ARBA00022741"/>
    </source>
</evidence>
<reference evidence="11 12" key="1">
    <citation type="journal article" date="2012" name="Front. Microbiol.">
        <title>Draft Genome Sequence of the Virulent Strain 01-B526 of the Fish Pathogen Aeromonas salmonicida.</title>
        <authorList>
            <person name="Charette S.J."/>
            <person name="Brochu F."/>
            <person name="Boyle B."/>
            <person name="Filion G."/>
            <person name="Tanaka K.H."/>
            <person name="Derome N."/>
        </authorList>
    </citation>
    <scope>NUCLEOTIDE SEQUENCE [LARGE SCALE GENOMIC DNA]</scope>
    <source>
        <strain evidence="11 12">P11</strain>
    </source>
</reference>
<dbReference type="Pfam" id="PF13625">
    <property type="entry name" value="Helicase_C_3"/>
    <property type="match status" value="1"/>
</dbReference>
<keyword evidence="3" id="KW-0378">Hydrolase</keyword>
<evidence type="ECO:0000256" key="3">
    <source>
        <dbReference type="ARBA" id="ARBA00022801"/>
    </source>
</evidence>
<dbReference type="GO" id="GO:0016787">
    <property type="term" value="F:hydrolase activity"/>
    <property type="evidence" value="ECO:0007669"/>
    <property type="project" value="UniProtKB-KW"/>
</dbReference>
<feature type="domain" description="Helicase C-terminal" evidence="10">
    <location>
        <begin position="385"/>
        <end position="527"/>
    </location>
</feature>
<gene>
    <name evidence="11" type="ORF">CLRAG_36180</name>
</gene>
<dbReference type="PANTHER" id="PTHR11274:SF0">
    <property type="entry name" value="GENERAL TRANSCRIPTION AND DNA REPAIR FACTOR IIH HELICASE SUBUNIT XPB"/>
    <property type="match status" value="1"/>
</dbReference>
<accession>A0A1A6AIY3</accession>
<keyword evidence="4" id="KW-0347">Helicase</keyword>
<dbReference type="GO" id="GO:0005524">
    <property type="term" value="F:ATP binding"/>
    <property type="evidence" value="ECO:0007669"/>
    <property type="project" value="UniProtKB-KW"/>
</dbReference>
<dbReference type="Pfam" id="PF04851">
    <property type="entry name" value="ResIII"/>
    <property type="match status" value="1"/>
</dbReference>
<comment type="similarity">
    <text evidence="1">Belongs to the helicase family. RAD25/XPB subfamily.</text>
</comment>
<evidence type="ECO:0000259" key="10">
    <source>
        <dbReference type="PROSITE" id="PS51194"/>
    </source>
</evidence>
<dbReference type="SUPFAM" id="SSF52540">
    <property type="entry name" value="P-loop containing nucleoside triphosphate hydrolases"/>
    <property type="match status" value="2"/>
</dbReference>
<dbReference type="Pfam" id="PF16203">
    <property type="entry name" value="ERCC3_RAD25_C"/>
    <property type="match status" value="1"/>
</dbReference>
<organism evidence="11 12">
    <name type="scientific">Clostridium ragsdalei P11</name>
    <dbReference type="NCBI Taxonomy" id="1353534"/>
    <lineage>
        <taxon>Bacteria</taxon>
        <taxon>Bacillati</taxon>
        <taxon>Bacillota</taxon>
        <taxon>Clostridia</taxon>
        <taxon>Eubacteriales</taxon>
        <taxon>Clostridiaceae</taxon>
        <taxon>Clostridium</taxon>
    </lineage>
</organism>
<evidence type="ECO:0000256" key="5">
    <source>
        <dbReference type="ARBA" id="ARBA00022840"/>
    </source>
</evidence>
<dbReference type="InterPro" id="IPR032830">
    <property type="entry name" value="XPB/Ssl2_N"/>
</dbReference>
<name>A0A1A6AIY3_9CLOT</name>
<dbReference type="GO" id="GO:0003677">
    <property type="term" value="F:DNA binding"/>
    <property type="evidence" value="ECO:0007669"/>
    <property type="project" value="InterPro"/>
</dbReference>
<evidence type="ECO:0000256" key="6">
    <source>
        <dbReference type="ARBA" id="ARBA00023235"/>
    </source>
</evidence>
<dbReference type="RefSeq" id="WP_065079676.1">
    <property type="nucleotide sequence ID" value="NZ_LROS01000075.1"/>
</dbReference>
<dbReference type="EMBL" id="LROS01000075">
    <property type="protein sequence ID" value="OBR90026.1"/>
    <property type="molecule type" value="Genomic_DNA"/>
</dbReference>
<dbReference type="InterPro" id="IPR032438">
    <property type="entry name" value="ERCC3_RAD25_C"/>
</dbReference>
<dbReference type="InterPro" id="IPR006935">
    <property type="entry name" value="Helicase/UvrB_N"/>
</dbReference>
<dbReference type="PROSITE" id="PS51194">
    <property type="entry name" value="HELICASE_CTER"/>
    <property type="match status" value="1"/>
</dbReference>
<sequence length="527" mass="61537">MKNRNLIVNEDNKIYVLEKYDKSYEAEAVINLFATLIKAPEGMHTYQLDEYSLWSAAAIGFRSSDIIDKIQGVSKNIVPEKVIRYIEKIVKEFWTIRLYVGDNLTVEINNIEIMNRLVKSETLTKLLVNKVSNKILLFNIENLRELKEEIIRLNIFIEEINGDYKWMNLDYRVNVELYKYQENALNRIFDKNNNFSSVRGVITMPPGAGKTIIGLKVIEKLKVKTLILVKDEHSYKNWVQQISEWTNLSQDNISYQVEKNLFMSIFTYDKAVRKLNNAQFQRKWGLIIYDDARTLATPTHKYTAFISSKYKIAMDSLLDRSSNEMRIYKVIGPKLFNITISEMEKVYGQIPVECKFVKVLPHYWEINDQDKKIHAAAKNLNKINAARKIIDKYKNVVFVSSFKDVANKFSDELKNIKAIDGDTDIEKREEVIKDFNNKLINKIVVTEIIENLNVEDIDTLVAISFRGVSIRDEYIRIGKIKSSNKLFSAKVGYYYALVTKDTVEESKYREVMKEMIKHGYRYSILNL</sequence>
<dbReference type="PANTHER" id="PTHR11274">
    <property type="entry name" value="RAD25/XP-B DNA REPAIR HELICASE"/>
    <property type="match status" value="1"/>
</dbReference>
<evidence type="ECO:0000256" key="8">
    <source>
        <dbReference type="ARBA" id="ARBA00034808"/>
    </source>
</evidence>
<keyword evidence="12" id="KW-1185">Reference proteome</keyword>
<dbReference type="Proteomes" id="UP000093954">
    <property type="component" value="Unassembled WGS sequence"/>
</dbReference>
<dbReference type="InterPro" id="IPR027417">
    <property type="entry name" value="P-loop_NTPase"/>
</dbReference>
<evidence type="ECO:0000256" key="4">
    <source>
        <dbReference type="ARBA" id="ARBA00022806"/>
    </source>
</evidence>
<dbReference type="InterPro" id="IPR001650">
    <property type="entry name" value="Helicase_C-like"/>
</dbReference>
<comment type="caution">
    <text evidence="11">The sequence shown here is derived from an EMBL/GenBank/DDBJ whole genome shotgun (WGS) entry which is preliminary data.</text>
</comment>
<evidence type="ECO:0000313" key="12">
    <source>
        <dbReference type="Proteomes" id="UP000093954"/>
    </source>
</evidence>
<comment type="catalytic activity">
    <reaction evidence="9">
        <text>ATP + H2O = ADP + phosphate + H(+)</text>
        <dbReference type="Rhea" id="RHEA:13065"/>
        <dbReference type="ChEBI" id="CHEBI:15377"/>
        <dbReference type="ChEBI" id="CHEBI:15378"/>
        <dbReference type="ChEBI" id="CHEBI:30616"/>
        <dbReference type="ChEBI" id="CHEBI:43474"/>
        <dbReference type="ChEBI" id="CHEBI:456216"/>
        <dbReference type="EC" id="5.6.2.4"/>
    </reaction>
</comment>
<protein>
    <recommendedName>
        <fullName evidence="8">DNA 3'-5' helicase</fullName>
        <ecNumber evidence="8">5.6.2.4</ecNumber>
    </recommendedName>
</protein>
<proteinExistence type="inferred from homology"/>
<keyword evidence="5" id="KW-0067">ATP-binding</keyword>
<evidence type="ECO:0000313" key="11">
    <source>
        <dbReference type="EMBL" id="OBR90026.1"/>
    </source>
</evidence>
<dbReference type="AlphaFoldDB" id="A0A1A6AIY3"/>
<comment type="catalytic activity">
    <reaction evidence="7">
        <text>Couples ATP hydrolysis with the unwinding of duplex DNA by translocating in the 3'-5' direction.</text>
        <dbReference type="EC" id="5.6.2.4"/>
    </reaction>
</comment>
<keyword evidence="6" id="KW-0413">Isomerase</keyword>
<evidence type="ECO:0000256" key="9">
    <source>
        <dbReference type="ARBA" id="ARBA00048988"/>
    </source>
</evidence>
<dbReference type="PATRIC" id="fig|1353534.3.peg.3695"/>
<evidence type="ECO:0000256" key="7">
    <source>
        <dbReference type="ARBA" id="ARBA00034617"/>
    </source>
</evidence>
<dbReference type="Gene3D" id="3.40.50.300">
    <property type="entry name" value="P-loop containing nucleotide triphosphate hydrolases"/>
    <property type="match status" value="2"/>
</dbReference>
<dbReference type="GO" id="GO:0043138">
    <property type="term" value="F:3'-5' DNA helicase activity"/>
    <property type="evidence" value="ECO:0007669"/>
    <property type="project" value="UniProtKB-EC"/>
</dbReference>
<dbReference type="EC" id="5.6.2.4" evidence="8"/>
<keyword evidence="2" id="KW-0547">Nucleotide-binding</keyword>
<dbReference type="InterPro" id="IPR050615">
    <property type="entry name" value="ATP-dep_DNA_Helicase"/>
</dbReference>